<comment type="similarity">
    <text evidence="2">Belongs to the SurE nucleotidase family.</text>
</comment>
<evidence type="ECO:0000259" key="6">
    <source>
        <dbReference type="Pfam" id="PF01975"/>
    </source>
</evidence>
<proteinExistence type="inferred from homology"/>
<name>A0ABU4WHA4_9BACT</name>
<comment type="catalytic activity">
    <reaction evidence="1">
        <text>a ribonucleoside 5'-phosphate + H2O = a ribonucleoside + phosphate</text>
        <dbReference type="Rhea" id="RHEA:12484"/>
        <dbReference type="ChEBI" id="CHEBI:15377"/>
        <dbReference type="ChEBI" id="CHEBI:18254"/>
        <dbReference type="ChEBI" id="CHEBI:43474"/>
        <dbReference type="ChEBI" id="CHEBI:58043"/>
        <dbReference type="EC" id="3.1.3.5"/>
    </reaction>
</comment>
<dbReference type="RefSeq" id="WP_370397089.1">
    <property type="nucleotide sequence ID" value="NZ_JALBUT010000005.1"/>
</dbReference>
<evidence type="ECO:0000256" key="3">
    <source>
        <dbReference type="ARBA" id="ARBA00012643"/>
    </source>
</evidence>
<dbReference type="InterPro" id="IPR002828">
    <property type="entry name" value="SurE-like_Pase/nucleotidase"/>
</dbReference>
<dbReference type="Proteomes" id="UP001275932">
    <property type="component" value="Unassembled WGS sequence"/>
</dbReference>
<dbReference type="NCBIfam" id="TIGR00087">
    <property type="entry name" value="surE"/>
    <property type="match status" value="1"/>
</dbReference>
<evidence type="ECO:0000256" key="5">
    <source>
        <dbReference type="ARBA" id="ARBA00022801"/>
    </source>
</evidence>
<reference evidence="7 8" key="1">
    <citation type="submission" date="2022-03" db="EMBL/GenBank/DDBJ databases">
        <title>Novel taxa within the pig intestine.</title>
        <authorList>
            <person name="Wylensek D."/>
            <person name="Bishof K."/>
            <person name="Afrizal A."/>
            <person name="Clavel T."/>
        </authorList>
    </citation>
    <scope>NUCLEOTIDE SEQUENCE [LARGE SCALE GENOMIC DNA]</scope>
    <source>
        <strain evidence="7 8">CLA-KB-P66</strain>
    </source>
</reference>
<gene>
    <name evidence="7" type="primary">surE</name>
    <name evidence="7" type="ORF">MOX91_05545</name>
</gene>
<dbReference type="Pfam" id="PF01975">
    <property type="entry name" value="SurE"/>
    <property type="match status" value="1"/>
</dbReference>
<organism evidence="7 8">
    <name type="scientific">Intestinicryptomonas porci</name>
    <dbReference type="NCBI Taxonomy" id="2926320"/>
    <lineage>
        <taxon>Bacteria</taxon>
        <taxon>Pseudomonadati</taxon>
        <taxon>Verrucomicrobiota</taxon>
        <taxon>Opitutia</taxon>
        <taxon>Opitutales</taxon>
        <taxon>Intestinicryptomonaceae</taxon>
        <taxon>Intestinicryptomonas</taxon>
    </lineage>
</organism>
<dbReference type="EC" id="3.1.3.5" evidence="3"/>
<evidence type="ECO:0000256" key="1">
    <source>
        <dbReference type="ARBA" id="ARBA00000815"/>
    </source>
</evidence>
<dbReference type="GO" id="GO:0008253">
    <property type="term" value="F:5'-nucleotidase activity"/>
    <property type="evidence" value="ECO:0007669"/>
    <property type="project" value="UniProtKB-EC"/>
</dbReference>
<protein>
    <recommendedName>
        <fullName evidence="3">5'-nucleotidase</fullName>
        <ecNumber evidence="3">3.1.3.5</ecNumber>
    </recommendedName>
</protein>
<keyword evidence="5 7" id="KW-0378">Hydrolase</keyword>
<dbReference type="PANTHER" id="PTHR30457:SF0">
    <property type="entry name" value="PHOSPHATASE, PUTATIVE (AFU_ORTHOLOGUE AFUA_4G01070)-RELATED"/>
    <property type="match status" value="1"/>
</dbReference>
<keyword evidence="4" id="KW-0479">Metal-binding</keyword>
<keyword evidence="8" id="KW-1185">Reference proteome</keyword>
<dbReference type="SUPFAM" id="SSF64167">
    <property type="entry name" value="SurE-like"/>
    <property type="match status" value="1"/>
</dbReference>
<dbReference type="PANTHER" id="PTHR30457">
    <property type="entry name" value="5'-NUCLEOTIDASE SURE"/>
    <property type="match status" value="1"/>
</dbReference>
<evidence type="ECO:0000256" key="4">
    <source>
        <dbReference type="ARBA" id="ARBA00022723"/>
    </source>
</evidence>
<evidence type="ECO:0000313" key="8">
    <source>
        <dbReference type="Proteomes" id="UP001275932"/>
    </source>
</evidence>
<sequence>MKKILISNDDGILSPFLSRFIEAFEEVSDEILVVVPASEQSWIGRAYSRHKTLTLAERKSDFKKTKIYTVDGTPSDCVNIALGCLCKDDLPDVVVSGINIGQNLGLPLLWSSGTFSAAAEAAGAGVMAVAASLQLANEFYESCRINHETPPKKLDDILRSACAHCANFVREKFESKDARLGSVFNINYPSEYSSSTPFVECEPASVKILPFYRQDENGMFSFKYAIDGGRSVGGKKTDIECLKSGVACYSSICVRP</sequence>
<evidence type="ECO:0000256" key="2">
    <source>
        <dbReference type="ARBA" id="ARBA00011062"/>
    </source>
</evidence>
<evidence type="ECO:0000313" key="7">
    <source>
        <dbReference type="EMBL" id="MDX8415643.1"/>
    </source>
</evidence>
<accession>A0ABU4WHA4</accession>
<dbReference type="GO" id="GO:0008254">
    <property type="term" value="F:3'-nucleotidase activity"/>
    <property type="evidence" value="ECO:0007669"/>
    <property type="project" value="UniProtKB-EC"/>
</dbReference>
<dbReference type="EMBL" id="JALBUT010000005">
    <property type="protein sequence ID" value="MDX8415643.1"/>
    <property type="molecule type" value="Genomic_DNA"/>
</dbReference>
<dbReference type="InterPro" id="IPR030048">
    <property type="entry name" value="SurE"/>
</dbReference>
<dbReference type="InterPro" id="IPR036523">
    <property type="entry name" value="SurE-like_sf"/>
</dbReference>
<feature type="domain" description="Survival protein SurE-like phosphatase/nucleotidase" evidence="6">
    <location>
        <begin position="4"/>
        <end position="192"/>
    </location>
</feature>
<comment type="caution">
    <text evidence="7">The sequence shown here is derived from an EMBL/GenBank/DDBJ whole genome shotgun (WGS) entry which is preliminary data.</text>
</comment>
<dbReference type="Gene3D" id="3.40.1210.10">
    <property type="entry name" value="Survival protein SurE-like phosphatase/nucleotidase"/>
    <property type="match status" value="1"/>
</dbReference>